<dbReference type="EMBL" id="WKKG01000002">
    <property type="protein sequence ID" value="MRX67336.1"/>
    <property type="molecule type" value="Genomic_DNA"/>
</dbReference>
<evidence type="ECO:0000313" key="3">
    <source>
        <dbReference type="Proteomes" id="UP000317289"/>
    </source>
</evidence>
<sequence>MKAIVILFFLFTGIIFSQSIDGNISDYVIAMNESNNRNQNQNTNQYVINHNIVKIAQIGNYNQANLTIISNNAYVTAQQTGNNNCMNVYKKADEINQSYIQSGNNNYISDISSSSYSRGVESMKVNQEGNNLTIFSTGSNSISKDMIINQSGNSGTIYVFNR</sequence>
<reference evidence="1 4" key="2">
    <citation type="submission" date="2019-11" db="EMBL/GenBank/DDBJ databases">
        <title>Flavobacterium resistens genome.</title>
        <authorList>
            <person name="Wilson V.M."/>
            <person name="Newman J.D."/>
        </authorList>
    </citation>
    <scope>NUCLEOTIDE SEQUENCE [LARGE SCALE GENOMIC DNA]</scope>
    <source>
        <strain evidence="1 4">DSM 19382</strain>
    </source>
</reference>
<dbReference type="RefSeq" id="WP_142449625.1">
    <property type="nucleotide sequence ID" value="NZ_FXTA01000001.1"/>
</dbReference>
<evidence type="ECO:0000313" key="4">
    <source>
        <dbReference type="Proteomes" id="UP000468990"/>
    </source>
</evidence>
<evidence type="ECO:0008006" key="5">
    <source>
        <dbReference type="Google" id="ProtNLM"/>
    </source>
</evidence>
<keyword evidence="4" id="KW-1185">Reference proteome</keyword>
<evidence type="ECO:0000313" key="1">
    <source>
        <dbReference type="EMBL" id="MRX67336.1"/>
    </source>
</evidence>
<dbReference type="EMBL" id="FXTA01000001">
    <property type="protein sequence ID" value="SMO45971.1"/>
    <property type="molecule type" value="Genomic_DNA"/>
</dbReference>
<accession>A0A521BG97</accession>
<dbReference type="AlphaFoldDB" id="A0A521BG97"/>
<evidence type="ECO:0000313" key="2">
    <source>
        <dbReference type="EMBL" id="SMO45971.1"/>
    </source>
</evidence>
<reference evidence="2 3" key="1">
    <citation type="submission" date="2017-05" db="EMBL/GenBank/DDBJ databases">
        <authorList>
            <person name="Varghese N."/>
            <person name="Submissions S."/>
        </authorList>
    </citation>
    <scope>NUCLEOTIDE SEQUENCE [LARGE SCALE GENOMIC DNA]</scope>
    <source>
        <strain evidence="2 3">DSM 19382</strain>
    </source>
</reference>
<gene>
    <name evidence="1" type="ORF">GJU42_05105</name>
    <name evidence="2" type="ORF">SAMN06265349_1011018</name>
</gene>
<protein>
    <recommendedName>
        <fullName evidence="5">Curlin associated repeat-containing protein</fullName>
    </recommendedName>
</protein>
<proteinExistence type="predicted"/>
<organism evidence="2 3">
    <name type="scientific">Flavobacterium resistens</name>
    <dbReference type="NCBI Taxonomy" id="443612"/>
    <lineage>
        <taxon>Bacteria</taxon>
        <taxon>Pseudomonadati</taxon>
        <taxon>Bacteroidota</taxon>
        <taxon>Flavobacteriia</taxon>
        <taxon>Flavobacteriales</taxon>
        <taxon>Flavobacteriaceae</taxon>
        <taxon>Flavobacterium</taxon>
    </lineage>
</organism>
<name>A0A521BG97_9FLAO</name>
<dbReference type="Proteomes" id="UP000468990">
    <property type="component" value="Unassembled WGS sequence"/>
</dbReference>
<dbReference type="Proteomes" id="UP000317289">
    <property type="component" value="Unassembled WGS sequence"/>
</dbReference>
<dbReference type="OrthoDB" id="1374697at2"/>